<name>A0A653ABL9_9BACT</name>
<gene>
    <name evidence="1" type="ORF">TRIP_D300203</name>
</gene>
<protein>
    <recommendedName>
        <fullName evidence="2">PD-(D/E)XK nuclease superfamily protein</fullName>
    </recommendedName>
</protein>
<reference evidence="1" key="1">
    <citation type="submission" date="2018-07" db="EMBL/GenBank/DDBJ databases">
        <authorList>
            <consortium name="Genoscope - CEA"/>
            <person name="William W."/>
        </authorList>
    </citation>
    <scope>NUCLEOTIDE SEQUENCE</scope>
    <source>
        <strain evidence="1">IK1</strain>
    </source>
</reference>
<sequence length="330" mass="38680">MILKRTDTSKTTYNFFDLLGADEVALAKAFAFLLASDSDCYFQFLRFLGISIKNNYKNYKLATVITEKKREEGRTDIELIQENNYHIIIECKIGNGKAIKQRKQYLSAFNPNVKKKIFCILTQQRDTNKQIEEDIVIKNTSWLEIIELFNNKNFIQKKIVSDFLNFATKNYKMKELKEILIQDLKDRTEIKRFKEFRVYRRPQTFGTPIYFAPYFNRGSGEIEGITKLSKILGILTFKPDDIENYRSDLESFTTDVNTVNRWIEGINIGNDNKDVAFTYYFLDEPLTFKKPLKKDGGRETGRGKNWIAAMIPQNRCVSFTDFIKHIPELM</sequence>
<dbReference type="Pfam" id="PF14281">
    <property type="entry name" value="PDDEXK_4"/>
    <property type="match status" value="1"/>
</dbReference>
<proteinExistence type="predicted"/>
<evidence type="ECO:0000313" key="1">
    <source>
        <dbReference type="EMBL" id="VBB45364.1"/>
    </source>
</evidence>
<accession>A0A653ABL9</accession>
<dbReference type="InterPro" id="IPR029470">
    <property type="entry name" value="PDDEXK_4"/>
</dbReference>
<organism evidence="1">
    <name type="scientific">uncultured Paludibacter sp</name>
    <dbReference type="NCBI Taxonomy" id="497635"/>
    <lineage>
        <taxon>Bacteria</taxon>
        <taxon>Pseudomonadati</taxon>
        <taxon>Bacteroidota</taxon>
        <taxon>Bacteroidia</taxon>
        <taxon>Bacteroidales</taxon>
        <taxon>Paludibacteraceae</taxon>
        <taxon>Paludibacter</taxon>
        <taxon>environmental samples</taxon>
    </lineage>
</organism>
<dbReference type="AlphaFoldDB" id="A0A653ABL9"/>
<dbReference type="EMBL" id="UPXZ01000024">
    <property type="protein sequence ID" value="VBB45364.1"/>
    <property type="molecule type" value="Genomic_DNA"/>
</dbReference>
<evidence type="ECO:0008006" key="2">
    <source>
        <dbReference type="Google" id="ProtNLM"/>
    </source>
</evidence>